<protein>
    <submittedName>
        <fullName evidence="4">Protein SLOW GREEN 1 chloroplastic</fullName>
    </submittedName>
</protein>
<dbReference type="STRING" id="2094558.A0A314YNB7"/>
<dbReference type="InterPro" id="IPR011990">
    <property type="entry name" value="TPR-like_helical_dom_sf"/>
</dbReference>
<gene>
    <name evidence="4" type="ORF">Pyn_08460</name>
</gene>
<dbReference type="PANTHER" id="PTHR26312:SF67">
    <property type="entry name" value="PROTEIN SLOW GREEN 1, CHLOROPLASTIC"/>
    <property type="match status" value="1"/>
</dbReference>
<dbReference type="PROSITE" id="PS50005">
    <property type="entry name" value="TPR"/>
    <property type="match status" value="1"/>
</dbReference>
<evidence type="ECO:0000313" key="5">
    <source>
        <dbReference type="Proteomes" id="UP000250321"/>
    </source>
</evidence>
<evidence type="ECO:0000256" key="1">
    <source>
        <dbReference type="PROSITE-ProRule" id="PRU00339"/>
    </source>
</evidence>
<comment type="caution">
    <text evidence="4">The sequence shown here is derived from an EMBL/GenBank/DDBJ whole genome shotgun (WGS) entry which is preliminary data.</text>
</comment>
<reference evidence="4 5" key="1">
    <citation type="submission" date="2018-02" db="EMBL/GenBank/DDBJ databases">
        <title>Draft genome of wild Prunus yedoensis var. nudiflora.</title>
        <authorList>
            <person name="Baek S."/>
            <person name="Kim J.-H."/>
            <person name="Choi K."/>
            <person name="Kim G.-B."/>
            <person name="Cho A."/>
            <person name="Jang H."/>
            <person name="Shin C.-H."/>
            <person name="Yu H.-J."/>
            <person name="Mun J.-H."/>
        </authorList>
    </citation>
    <scope>NUCLEOTIDE SEQUENCE [LARGE SCALE GENOMIC DNA]</scope>
    <source>
        <strain evidence="5">cv. Jeju island</strain>
        <tissue evidence="4">Leaf</tissue>
    </source>
</reference>
<dbReference type="InterPro" id="IPR019734">
    <property type="entry name" value="TPR_rpt"/>
</dbReference>
<keyword evidence="1" id="KW-0802">TPR repeat</keyword>
<name>A0A314YNB7_PRUYE</name>
<accession>A0A314YNB7</accession>
<proteinExistence type="predicted"/>
<evidence type="ECO:0000313" key="4">
    <source>
        <dbReference type="EMBL" id="PQQ07139.1"/>
    </source>
</evidence>
<sequence length="420" mass="47851">MTYTTSFGASPDQEFCSLDWTDVRFKKTLLLSIHGVLAKIQHRHQPFNLSLNPHRPSFPKPISSFRPPCSSPPFNFTSLTIRASSSSSSPSSTDPPHQNPQNSKPSPFQTLAPLASPLLKTTCAAIAAAAFFFMRFHNRTAVASPTVAPSTVEPREEVSSTDSVTVEEKERLIEEQLTQDPNDVEALRSLMEVRIKAHKLTEAIQVLDRLIELEPEDYEWQLLKANVHSYMGEFELATSEFEEILAKDPLRVEAYHGLVMSASQSAEKLEDVVKRVEEAMEGCKKQGNKSDVRDFKLLIAQIRVMESNYSEALKLYQELVREEPRDFRPYLCQGIIYTMLRNNKEAEKQFEKFRKLVPKTLIKSISMTICLPRSFSGRRWRGREQSRTSEGIMLLNFSSLWWLASVMWWLPPGFSLPVFG</sequence>
<dbReference type="Gene3D" id="1.25.40.10">
    <property type="entry name" value="Tetratricopeptide repeat domain"/>
    <property type="match status" value="2"/>
</dbReference>
<organism evidence="4 5">
    <name type="scientific">Prunus yedoensis var. nudiflora</name>
    <dbReference type="NCBI Taxonomy" id="2094558"/>
    <lineage>
        <taxon>Eukaryota</taxon>
        <taxon>Viridiplantae</taxon>
        <taxon>Streptophyta</taxon>
        <taxon>Embryophyta</taxon>
        <taxon>Tracheophyta</taxon>
        <taxon>Spermatophyta</taxon>
        <taxon>Magnoliopsida</taxon>
        <taxon>eudicotyledons</taxon>
        <taxon>Gunneridae</taxon>
        <taxon>Pentapetalae</taxon>
        <taxon>rosids</taxon>
        <taxon>fabids</taxon>
        <taxon>Rosales</taxon>
        <taxon>Rosaceae</taxon>
        <taxon>Amygdaloideae</taxon>
        <taxon>Amygdaleae</taxon>
        <taxon>Prunus</taxon>
    </lineage>
</organism>
<evidence type="ECO:0000256" key="2">
    <source>
        <dbReference type="SAM" id="Coils"/>
    </source>
</evidence>
<feature type="coiled-coil region" evidence="2">
    <location>
        <begin position="259"/>
        <end position="322"/>
    </location>
</feature>
<keyword evidence="5" id="KW-1185">Reference proteome</keyword>
<dbReference type="PANTHER" id="PTHR26312">
    <property type="entry name" value="TETRATRICOPEPTIDE REPEAT PROTEIN 5"/>
    <property type="match status" value="1"/>
</dbReference>
<dbReference type="AlphaFoldDB" id="A0A314YNB7"/>
<feature type="repeat" description="TPR" evidence="1">
    <location>
        <begin position="184"/>
        <end position="217"/>
    </location>
</feature>
<dbReference type="SUPFAM" id="SSF48452">
    <property type="entry name" value="TPR-like"/>
    <property type="match status" value="1"/>
</dbReference>
<evidence type="ECO:0000256" key="3">
    <source>
        <dbReference type="SAM" id="MobiDB-lite"/>
    </source>
</evidence>
<dbReference type="OrthoDB" id="66906at2759"/>
<feature type="compositionally biased region" description="Polar residues" evidence="3">
    <location>
        <begin position="94"/>
        <end position="109"/>
    </location>
</feature>
<dbReference type="Pfam" id="PF14559">
    <property type="entry name" value="TPR_19"/>
    <property type="match status" value="1"/>
</dbReference>
<dbReference type="EMBL" id="PJQY01000884">
    <property type="protein sequence ID" value="PQQ07139.1"/>
    <property type="molecule type" value="Genomic_DNA"/>
</dbReference>
<keyword evidence="2" id="KW-0175">Coiled coil</keyword>
<dbReference type="SMART" id="SM00028">
    <property type="entry name" value="TPR"/>
    <property type="match status" value="4"/>
</dbReference>
<feature type="region of interest" description="Disordered" evidence="3">
    <location>
        <begin position="82"/>
        <end position="109"/>
    </location>
</feature>
<dbReference type="GO" id="GO:0009535">
    <property type="term" value="C:chloroplast thylakoid membrane"/>
    <property type="evidence" value="ECO:0007669"/>
    <property type="project" value="TreeGrafter"/>
</dbReference>
<dbReference type="Proteomes" id="UP000250321">
    <property type="component" value="Unassembled WGS sequence"/>
</dbReference>